<sequence length="167" mass="17974">GVARLLRSPRCRARHVRRVREARSRSRRAPRGRRGPGESSEGSRSGGGSRVQPAVVRSVARRRERVGPERGRTLGGSRGLPKAQAEDDPREIARRPRRVPEPPGAGSRQVKHPAAFHRGSAGAREGRGGAREAAAGGARRDSIPLGVVFAGRGVNRRCDVFRSSTST</sequence>
<reference evidence="2" key="1">
    <citation type="submission" date="2021-02" db="EMBL/GenBank/DDBJ databases">
        <title>First Annotated Genome of the Yellow-green Alga Tribonema minus.</title>
        <authorList>
            <person name="Mahan K.M."/>
        </authorList>
    </citation>
    <scope>NUCLEOTIDE SEQUENCE</scope>
    <source>
        <strain evidence="2">UTEX B ZZ1240</strain>
    </source>
</reference>
<feature type="non-terminal residue" evidence="2">
    <location>
        <position position="167"/>
    </location>
</feature>
<name>A0A836CMB0_9STRA</name>
<comment type="caution">
    <text evidence="2">The sequence shown here is derived from an EMBL/GenBank/DDBJ whole genome shotgun (WGS) entry which is preliminary data.</text>
</comment>
<feature type="compositionally biased region" description="Basic and acidic residues" evidence="1">
    <location>
        <begin position="84"/>
        <end position="100"/>
    </location>
</feature>
<evidence type="ECO:0000313" key="3">
    <source>
        <dbReference type="Proteomes" id="UP000664859"/>
    </source>
</evidence>
<organism evidence="2 3">
    <name type="scientific">Tribonema minus</name>
    <dbReference type="NCBI Taxonomy" id="303371"/>
    <lineage>
        <taxon>Eukaryota</taxon>
        <taxon>Sar</taxon>
        <taxon>Stramenopiles</taxon>
        <taxon>Ochrophyta</taxon>
        <taxon>PX clade</taxon>
        <taxon>Xanthophyceae</taxon>
        <taxon>Tribonematales</taxon>
        <taxon>Tribonemataceae</taxon>
        <taxon>Tribonema</taxon>
    </lineage>
</organism>
<protein>
    <submittedName>
        <fullName evidence="2">Uncharacterized protein</fullName>
    </submittedName>
</protein>
<feature type="compositionally biased region" description="Basic residues" evidence="1">
    <location>
        <begin position="25"/>
        <end position="34"/>
    </location>
</feature>
<feature type="non-terminal residue" evidence="2">
    <location>
        <position position="1"/>
    </location>
</feature>
<gene>
    <name evidence="2" type="ORF">JKP88DRAFT_304665</name>
</gene>
<feature type="region of interest" description="Disordered" evidence="1">
    <location>
        <begin position="1"/>
        <end position="138"/>
    </location>
</feature>
<feature type="compositionally biased region" description="Basic residues" evidence="1">
    <location>
        <begin position="7"/>
        <end position="18"/>
    </location>
</feature>
<proteinExistence type="predicted"/>
<dbReference type="EMBL" id="JAFCMP010000068">
    <property type="protein sequence ID" value="KAG5188621.1"/>
    <property type="molecule type" value="Genomic_DNA"/>
</dbReference>
<evidence type="ECO:0000313" key="2">
    <source>
        <dbReference type="EMBL" id="KAG5188621.1"/>
    </source>
</evidence>
<evidence type="ECO:0000256" key="1">
    <source>
        <dbReference type="SAM" id="MobiDB-lite"/>
    </source>
</evidence>
<keyword evidence="3" id="KW-1185">Reference proteome</keyword>
<dbReference type="Proteomes" id="UP000664859">
    <property type="component" value="Unassembled WGS sequence"/>
</dbReference>
<accession>A0A836CMB0</accession>
<dbReference type="AlphaFoldDB" id="A0A836CMB0"/>